<dbReference type="OrthoDB" id="9803982at2"/>
<dbReference type="SMART" id="SM00028">
    <property type="entry name" value="TPR"/>
    <property type="match status" value="4"/>
</dbReference>
<organism evidence="3 4">
    <name type="scientific">Parabacteroides distasonis</name>
    <dbReference type="NCBI Taxonomy" id="823"/>
    <lineage>
        <taxon>Bacteria</taxon>
        <taxon>Pseudomonadati</taxon>
        <taxon>Bacteroidota</taxon>
        <taxon>Bacteroidia</taxon>
        <taxon>Bacteroidales</taxon>
        <taxon>Tannerellaceae</taxon>
        <taxon>Parabacteroides</taxon>
    </lineage>
</organism>
<dbReference type="SUPFAM" id="SSF48452">
    <property type="entry name" value="TPR-like"/>
    <property type="match status" value="1"/>
</dbReference>
<dbReference type="EMBL" id="RAYI01000001">
    <property type="protein sequence ID" value="RLT75231.1"/>
    <property type="molecule type" value="Genomic_DNA"/>
</dbReference>
<sequence>MKKDDISRLLQHYISAKEEGKEPYFDADQIDEMLDSFEDSNDYTYFDEVLALGLRLHPGNSALQIKKSRQFAYNEDYESALALLENIAETDNQDLDMLKMECYCSLNQYSKVLEITEELIARDCDYLEEVFEYISPILNDLDMNKEARDFVDRGLALFPDNLILKNELCYILEAEGDVSRAIELCNELIDKNPFSYEYWFTLGRLHSMVGDYEKAIEAFDFALTCDDSDMELKILKAYCLYMNESYEKAIEEYQEIKGDEEVMRRISPLMAECYMKLEQYEKAYQLLSTIINDPNMEDGPANYINYIRCCTETGRDNEASNKLFEAAQLYPSNVRLLSLLALSLLDSGKKEEAIEITNKIFKVIDNKNTNPEIQEECDSLIQAAEYLLTKGEVDKAISYYKKVLQINPNTPMIHVFLAMAYLRNQNMGEFMDHISHIPENDLYLLFHKMAPDMLADYKPIQSDQEKKHIQPEDLAKEFLKNKDNSN</sequence>
<feature type="repeat" description="TPR" evidence="1">
    <location>
        <begin position="196"/>
        <end position="229"/>
    </location>
</feature>
<dbReference type="InterPro" id="IPR011990">
    <property type="entry name" value="TPR-like_helical_dom_sf"/>
</dbReference>
<evidence type="ECO:0000313" key="3">
    <source>
        <dbReference type="EMBL" id="RLT75231.1"/>
    </source>
</evidence>
<evidence type="ECO:0000256" key="2">
    <source>
        <dbReference type="SAM" id="MobiDB-lite"/>
    </source>
</evidence>
<reference evidence="3 4" key="1">
    <citation type="submission" date="2018-09" db="EMBL/GenBank/DDBJ databases">
        <title>Murine metabolic-syndrome-specific gut microbial biobank.</title>
        <authorList>
            <person name="Liu C."/>
        </authorList>
    </citation>
    <scope>NUCLEOTIDE SEQUENCE [LARGE SCALE GENOMIC DNA]</scope>
    <source>
        <strain evidence="3 4">8-P5</strain>
    </source>
</reference>
<evidence type="ECO:0000313" key="4">
    <source>
        <dbReference type="Proteomes" id="UP000278164"/>
    </source>
</evidence>
<feature type="compositionally biased region" description="Basic and acidic residues" evidence="2">
    <location>
        <begin position="463"/>
        <end position="486"/>
    </location>
</feature>
<dbReference type="PANTHER" id="PTHR12558">
    <property type="entry name" value="CELL DIVISION CYCLE 16,23,27"/>
    <property type="match status" value="1"/>
</dbReference>
<gene>
    <name evidence="3" type="ORF">D7V78_01565</name>
</gene>
<keyword evidence="1" id="KW-0802">TPR repeat</keyword>
<dbReference type="Pfam" id="PF13429">
    <property type="entry name" value="TPR_15"/>
    <property type="match status" value="1"/>
</dbReference>
<dbReference type="InterPro" id="IPR019734">
    <property type="entry name" value="TPR_rpt"/>
</dbReference>
<dbReference type="PANTHER" id="PTHR12558:SF13">
    <property type="entry name" value="CELL DIVISION CYCLE PROTEIN 27 HOMOLOG"/>
    <property type="match status" value="1"/>
</dbReference>
<feature type="repeat" description="TPR" evidence="1">
    <location>
        <begin position="377"/>
        <end position="410"/>
    </location>
</feature>
<comment type="caution">
    <text evidence="3">The sequence shown here is derived from an EMBL/GenBank/DDBJ whole genome shotgun (WGS) entry which is preliminary data.</text>
</comment>
<dbReference type="RefSeq" id="WP_121734698.1">
    <property type="nucleotide sequence ID" value="NZ_QXXG01000001.1"/>
</dbReference>
<dbReference type="PROSITE" id="PS50005">
    <property type="entry name" value="TPR"/>
    <property type="match status" value="2"/>
</dbReference>
<accession>A0A3L7ZVA5</accession>
<dbReference type="AlphaFoldDB" id="A0A3L7ZVA5"/>
<name>A0A3L7ZVA5_PARDI</name>
<evidence type="ECO:0000256" key="1">
    <source>
        <dbReference type="PROSITE-ProRule" id="PRU00339"/>
    </source>
</evidence>
<protein>
    <submittedName>
        <fullName evidence="3">Multidrug transporter</fullName>
    </submittedName>
</protein>
<dbReference type="Proteomes" id="UP000278164">
    <property type="component" value="Unassembled WGS sequence"/>
</dbReference>
<feature type="region of interest" description="Disordered" evidence="2">
    <location>
        <begin position="461"/>
        <end position="486"/>
    </location>
</feature>
<dbReference type="Gene3D" id="1.25.40.10">
    <property type="entry name" value="Tetratricopeptide repeat domain"/>
    <property type="match status" value="3"/>
</dbReference>
<proteinExistence type="predicted"/>